<dbReference type="Gene3D" id="3.90.176.10">
    <property type="entry name" value="Toxin ADP-ribosyltransferase, Chain A, domain 1"/>
    <property type="match status" value="1"/>
</dbReference>
<comment type="subcellular location">
    <subcellularLocation>
        <location evidence="1">Secreted</location>
    </subcellularLocation>
</comment>
<dbReference type="Pfam" id="PF01129">
    <property type="entry name" value="ART"/>
    <property type="match status" value="1"/>
</dbReference>
<proteinExistence type="inferred from homology"/>
<evidence type="ECO:0000256" key="9">
    <source>
        <dbReference type="ARBA" id="ARBA00047597"/>
    </source>
</evidence>
<dbReference type="EC" id="2.4.2.31" evidence="10"/>
<evidence type="ECO:0000256" key="8">
    <source>
        <dbReference type="ARBA" id="ARBA00023026"/>
    </source>
</evidence>
<evidence type="ECO:0000256" key="6">
    <source>
        <dbReference type="ARBA" id="ARBA00022679"/>
    </source>
</evidence>
<keyword evidence="7" id="KW-0548">Nucleotidyltransferase</keyword>
<evidence type="ECO:0000256" key="1">
    <source>
        <dbReference type="ARBA" id="ARBA00004613"/>
    </source>
</evidence>
<comment type="caution">
    <text evidence="12">The sequence shown here is derived from an EMBL/GenBank/DDBJ whole genome shotgun (WGS) entry which is preliminary data.</text>
</comment>
<evidence type="ECO:0000256" key="3">
    <source>
        <dbReference type="ARBA" id="ARBA00022525"/>
    </source>
</evidence>
<keyword evidence="4" id="KW-0800">Toxin</keyword>
<evidence type="ECO:0000256" key="5">
    <source>
        <dbReference type="ARBA" id="ARBA00022676"/>
    </source>
</evidence>
<evidence type="ECO:0000256" key="4">
    <source>
        <dbReference type="ARBA" id="ARBA00022656"/>
    </source>
</evidence>
<dbReference type="PROSITE" id="PS51996">
    <property type="entry name" value="TR_MART"/>
    <property type="match status" value="1"/>
</dbReference>
<sequence>MIWDKISDRVFISTEQLVERVRRDIIDTTVRNTSRDLLISIEGSSVMDTHRCVPEFKWMQLLSDTLKRFTPTERSRQDMINTLRYHFDMNAANEKFVNDLAEHYQPKDALTWYCKAGPLFLMLNRALRNGRMDVIYKYRQIIRDISLALQHEHCAQHQYYEVITMGDPYYVFRGQNMPMANIVALQGSINKVVSFNGFISTSHDSNVAKTFLQSRESGFEPVLFAFKIDRNQETTAFADIKDFSSMKSEDEVLFDLNCLFRVTAITKKESEEASEVETTNEPQQPSTVPTTPAHCSLSIDFDPLPFTAGYVVDITDTCLISTGILRIPLASQTEFTVEDATVAVYFIFIHGIVVINSTDFIMQPINIYLS</sequence>
<dbReference type="PANTHER" id="PTHR10339:SF25">
    <property type="entry name" value="SECRETED EXOENZYME S"/>
    <property type="match status" value="1"/>
</dbReference>
<feature type="region of interest" description="Disordered" evidence="11">
    <location>
        <begin position="270"/>
        <end position="291"/>
    </location>
</feature>
<reference evidence="12" key="1">
    <citation type="submission" date="2021-02" db="EMBL/GenBank/DDBJ databases">
        <authorList>
            <person name="Nowell W R."/>
        </authorList>
    </citation>
    <scope>NUCLEOTIDE SEQUENCE</scope>
</reference>
<keyword evidence="10" id="KW-0521">NADP</keyword>
<keyword evidence="6 10" id="KW-0808">Transferase</keyword>
<dbReference type="GO" id="GO:0106274">
    <property type="term" value="F:NAD+-protein-arginine ADP-ribosyltransferase activity"/>
    <property type="evidence" value="ECO:0007669"/>
    <property type="project" value="UniProtKB-EC"/>
</dbReference>
<dbReference type="GO" id="GO:0016779">
    <property type="term" value="F:nucleotidyltransferase activity"/>
    <property type="evidence" value="ECO:0007669"/>
    <property type="project" value="UniProtKB-KW"/>
</dbReference>
<feature type="compositionally biased region" description="Polar residues" evidence="11">
    <location>
        <begin position="276"/>
        <end position="290"/>
    </location>
</feature>
<dbReference type="Proteomes" id="UP000663874">
    <property type="component" value="Unassembled WGS sequence"/>
</dbReference>
<evidence type="ECO:0000313" key="12">
    <source>
        <dbReference type="EMBL" id="CAF3702208.1"/>
    </source>
</evidence>
<dbReference type="AlphaFoldDB" id="A0A818UK00"/>
<gene>
    <name evidence="12" type="ORF">FNK824_LOCUS9238</name>
</gene>
<dbReference type="InterPro" id="IPR000768">
    <property type="entry name" value="ART"/>
</dbReference>
<dbReference type="InterPro" id="IPR050999">
    <property type="entry name" value="ADP-ribosyltransferase_ARG"/>
</dbReference>
<comment type="similarity">
    <text evidence="2 10">Belongs to the Arg-specific ADP-ribosyltransferase family.</text>
</comment>
<name>A0A818UK00_9BILA</name>
<keyword evidence="8" id="KW-0843">Virulence</keyword>
<dbReference type="GO" id="GO:0005576">
    <property type="term" value="C:extracellular region"/>
    <property type="evidence" value="ECO:0007669"/>
    <property type="project" value="UniProtKB-SubCell"/>
</dbReference>
<dbReference type="GO" id="GO:0003950">
    <property type="term" value="F:NAD+ poly-ADP-ribosyltransferase activity"/>
    <property type="evidence" value="ECO:0007669"/>
    <property type="project" value="TreeGrafter"/>
</dbReference>
<evidence type="ECO:0000256" key="2">
    <source>
        <dbReference type="ARBA" id="ARBA00009558"/>
    </source>
</evidence>
<evidence type="ECO:0000256" key="7">
    <source>
        <dbReference type="ARBA" id="ARBA00022695"/>
    </source>
</evidence>
<keyword evidence="3" id="KW-0964">Secreted</keyword>
<dbReference type="GO" id="GO:0090729">
    <property type="term" value="F:toxin activity"/>
    <property type="evidence" value="ECO:0007669"/>
    <property type="project" value="UniProtKB-KW"/>
</dbReference>
<evidence type="ECO:0000256" key="11">
    <source>
        <dbReference type="SAM" id="MobiDB-lite"/>
    </source>
</evidence>
<dbReference type="SUPFAM" id="SSF56399">
    <property type="entry name" value="ADP-ribosylation"/>
    <property type="match status" value="1"/>
</dbReference>
<keyword evidence="5 10" id="KW-0328">Glycosyltransferase</keyword>
<protein>
    <recommendedName>
        <fullName evidence="10">NAD(P)(+)--arginine ADP-ribosyltransferase</fullName>
        <ecNumber evidence="10">2.4.2.31</ecNumber>
    </recommendedName>
    <alternativeName>
        <fullName evidence="10">Mono(ADP-ribosyl)transferase</fullName>
    </alternativeName>
</protein>
<evidence type="ECO:0000256" key="10">
    <source>
        <dbReference type="RuleBase" id="RU361228"/>
    </source>
</evidence>
<evidence type="ECO:0000313" key="13">
    <source>
        <dbReference type="Proteomes" id="UP000663874"/>
    </source>
</evidence>
<dbReference type="PANTHER" id="PTHR10339">
    <property type="entry name" value="ADP-RIBOSYLTRANSFERASE"/>
    <property type="match status" value="1"/>
</dbReference>
<accession>A0A818UK00</accession>
<comment type="catalytic activity">
    <reaction evidence="9 10">
        <text>L-arginyl-[protein] + NAD(+) = N(omega)-(ADP-D-ribosyl)-L-arginyl-[protein] + nicotinamide + H(+)</text>
        <dbReference type="Rhea" id="RHEA:19149"/>
        <dbReference type="Rhea" id="RHEA-COMP:10532"/>
        <dbReference type="Rhea" id="RHEA-COMP:15087"/>
        <dbReference type="ChEBI" id="CHEBI:15378"/>
        <dbReference type="ChEBI" id="CHEBI:17154"/>
        <dbReference type="ChEBI" id="CHEBI:29965"/>
        <dbReference type="ChEBI" id="CHEBI:57540"/>
        <dbReference type="ChEBI" id="CHEBI:142554"/>
        <dbReference type="EC" id="2.4.2.31"/>
    </reaction>
</comment>
<dbReference type="EMBL" id="CAJOBE010000959">
    <property type="protein sequence ID" value="CAF3702208.1"/>
    <property type="molecule type" value="Genomic_DNA"/>
</dbReference>
<keyword evidence="10" id="KW-0520">NAD</keyword>
<organism evidence="12 13">
    <name type="scientific">Rotaria sordida</name>
    <dbReference type="NCBI Taxonomy" id="392033"/>
    <lineage>
        <taxon>Eukaryota</taxon>
        <taxon>Metazoa</taxon>
        <taxon>Spiralia</taxon>
        <taxon>Gnathifera</taxon>
        <taxon>Rotifera</taxon>
        <taxon>Eurotatoria</taxon>
        <taxon>Bdelloidea</taxon>
        <taxon>Philodinida</taxon>
        <taxon>Philodinidae</taxon>
        <taxon>Rotaria</taxon>
    </lineage>
</organism>